<dbReference type="Pfam" id="PF04434">
    <property type="entry name" value="SWIM"/>
    <property type="match status" value="1"/>
</dbReference>
<dbReference type="GO" id="GO:0008270">
    <property type="term" value="F:zinc ion binding"/>
    <property type="evidence" value="ECO:0007669"/>
    <property type="project" value="InterPro"/>
</dbReference>
<protein>
    <recommendedName>
        <fullName evidence="1">SWIM-type domain-containing protein</fullName>
    </recommendedName>
</protein>
<gene>
    <name evidence="2" type="ORF">CI610_02881</name>
</gene>
<dbReference type="PROSITE" id="PS50966">
    <property type="entry name" value="ZF_SWIM"/>
    <property type="match status" value="1"/>
</dbReference>
<evidence type="ECO:0000313" key="2">
    <source>
        <dbReference type="EMBL" id="PJE78185.1"/>
    </source>
</evidence>
<proteinExistence type="predicted"/>
<feature type="domain" description="SWIM-type" evidence="1">
    <location>
        <begin position="100"/>
        <end position="141"/>
    </location>
</feature>
<dbReference type="EMBL" id="NSIT01000240">
    <property type="protein sequence ID" value="PJE78185.1"/>
    <property type="molecule type" value="Genomic_DNA"/>
</dbReference>
<reference evidence="2" key="1">
    <citation type="journal article" date="2017" name="Appl. Environ. Microbiol.">
        <title>Molecular characterization of an Endozoicomonas-like organism causing infection in king scallop Pecten maximus L.</title>
        <authorList>
            <person name="Cano I."/>
            <person name="van Aerle R."/>
            <person name="Ross S."/>
            <person name="Verner-Jeffreys D.W."/>
            <person name="Paley R.K."/>
            <person name="Rimmer G."/>
            <person name="Ryder D."/>
            <person name="Hooper P."/>
            <person name="Stone D."/>
            <person name="Feist S.W."/>
        </authorList>
    </citation>
    <scope>NUCLEOTIDE SEQUENCE</scope>
</reference>
<evidence type="ECO:0000259" key="1">
    <source>
        <dbReference type="PROSITE" id="PS50966"/>
    </source>
</evidence>
<accession>A0A2H9T4N0</accession>
<comment type="caution">
    <text evidence="2">The sequence shown here is derived from an EMBL/GenBank/DDBJ whole genome shotgun (WGS) entry which is preliminary data.</text>
</comment>
<sequence>MKGLSTKVNELAQRVKNEPELSKRAQSYWQKLEATDVTFPKLSEDYLETLACGTYQLKLANGYITEHLSDDGDYEVMVYQHSDDLLRCQLRSRHRSQTKYNIWILYHDAPNPIQAYYCTCPSGQRTVGMCAHTASVLYYLGVYKHSSTNLRKSSFKEYML</sequence>
<dbReference type="InterPro" id="IPR007527">
    <property type="entry name" value="Znf_SWIM"/>
</dbReference>
<name>A0A2H9T4N0_9ZZZZ</name>
<organism evidence="2">
    <name type="scientific">invertebrate metagenome</name>
    <dbReference type="NCBI Taxonomy" id="1711999"/>
    <lineage>
        <taxon>unclassified sequences</taxon>
        <taxon>metagenomes</taxon>
        <taxon>organismal metagenomes</taxon>
    </lineage>
</organism>
<dbReference type="AlphaFoldDB" id="A0A2H9T4N0"/>